<evidence type="ECO:0000256" key="1">
    <source>
        <dbReference type="SAM" id="SignalP"/>
    </source>
</evidence>
<reference evidence="2 3" key="1">
    <citation type="submission" date="2020-07" db="EMBL/GenBank/DDBJ databases">
        <authorList>
            <person name="Sun Q."/>
        </authorList>
    </citation>
    <scope>NUCLEOTIDE SEQUENCE [LARGE SCALE GENOMIC DNA]</scope>
    <source>
        <strain evidence="2 3">MAH-1</strain>
    </source>
</reference>
<feature type="signal peptide" evidence="1">
    <location>
        <begin position="1"/>
        <end position="20"/>
    </location>
</feature>
<comment type="caution">
    <text evidence="2">The sequence shown here is derived from an EMBL/GenBank/DDBJ whole genome shotgun (WGS) entry which is preliminary data.</text>
</comment>
<dbReference type="Proteomes" id="UP000535020">
    <property type="component" value="Unassembled WGS sequence"/>
</dbReference>
<evidence type="ECO:0000313" key="2">
    <source>
        <dbReference type="EMBL" id="NYA71278.1"/>
    </source>
</evidence>
<gene>
    <name evidence="2" type="ORF">HZF10_10130</name>
</gene>
<dbReference type="AlphaFoldDB" id="A0A7Y8Y3J2"/>
<protein>
    <submittedName>
        <fullName evidence="2">Uncharacterized protein</fullName>
    </submittedName>
</protein>
<accession>A0A7Y8Y3J2</accession>
<keyword evidence="1" id="KW-0732">Signal</keyword>
<sequence>MKKLFFFLLATFMFGNYCSAQQDRTPVTPIDGGDSVACSDFNISVSILVVSVSTTVYVCCGGPFVISPTVPCSVVPKRTYDMWTGQNRGSAGNAVLVSDLLYDGKTNWQGATYLDVTNSSKATVKGKQAAIKKGRYPIDSKGYVYLELEYL</sequence>
<proteinExistence type="predicted"/>
<keyword evidence="3" id="KW-1185">Reference proteome</keyword>
<feature type="chain" id="PRO_5031569838" evidence="1">
    <location>
        <begin position="21"/>
        <end position="151"/>
    </location>
</feature>
<dbReference type="RefSeq" id="WP_176006095.1">
    <property type="nucleotide sequence ID" value="NZ_JABWMI010000011.1"/>
</dbReference>
<dbReference type="EMBL" id="JACBJI010000004">
    <property type="protein sequence ID" value="NYA71278.1"/>
    <property type="molecule type" value="Genomic_DNA"/>
</dbReference>
<evidence type="ECO:0000313" key="3">
    <source>
        <dbReference type="Proteomes" id="UP000535020"/>
    </source>
</evidence>
<organism evidence="2 3">
    <name type="scientific">Flavobacterium agri</name>
    <dbReference type="NCBI Taxonomy" id="2743471"/>
    <lineage>
        <taxon>Bacteria</taxon>
        <taxon>Pseudomonadati</taxon>
        <taxon>Bacteroidota</taxon>
        <taxon>Flavobacteriia</taxon>
        <taxon>Flavobacteriales</taxon>
        <taxon>Flavobacteriaceae</taxon>
        <taxon>Flavobacterium</taxon>
    </lineage>
</organism>
<name>A0A7Y8Y3J2_9FLAO</name>